<accession>A0A5S4X0G8</accession>
<organism evidence="1 2">
    <name type="scientific">Bradyrhizobium cytisi</name>
    <dbReference type="NCBI Taxonomy" id="515489"/>
    <lineage>
        <taxon>Bacteria</taxon>
        <taxon>Pseudomonadati</taxon>
        <taxon>Pseudomonadota</taxon>
        <taxon>Alphaproteobacteria</taxon>
        <taxon>Hyphomicrobiales</taxon>
        <taxon>Nitrobacteraceae</taxon>
        <taxon>Bradyrhizobium</taxon>
    </lineage>
</organism>
<dbReference type="AlphaFoldDB" id="A0A5S4X0G8"/>
<evidence type="ECO:0000313" key="2">
    <source>
        <dbReference type="Proteomes" id="UP000324853"/>
    </source>
</evidence>
<name>A0A5S4X0G8_9BRAD</name>
<keyword evidence="2" id="KW-1185">Reference proteome</keyword>
<dbReference type="OrthoDB" id="8238574at2"/>
<protein>
    <submittedName>
        <fullName evidence="1">Uncharacterized protein</fullName>
    </submittedName>
</protein>
<gene>
    <name evidence="1" type="ORF">FXB38_04890</name>
</gene>
<sequence length="111" mass="11565">MSSVDQIAAASDPTFSGRVMMIMFKVAQNVASEDPGTEHHAERLDYSGLVIRGEEKPQIVAAHVISSNPTIGAAIDSDPAALGSNVPDGDIEFALASIWTSRSLAFAAAPP</sequence>
<dbReference type="EMBL" id="VSSR01000008">
    <property type="protein sequence ID" value="TYL87457.1"/>
    <property type="molecule type" value="Genomic_DNA"/>
</dbReference>
<dbReference type="RefSeq" id="WP_148749634.1">
    <property type="nucleotide sequence ID" value="NZ_VSSR01000008.1"/>
</dbReference>
<evidence type="ECO:0000313" key="1">
    <source>
        <dbReference type="EMBL" id="TYL87457.1"/>
    </source>
</evidence>
<dbReference type="Proteomes" id="UP000324853">
    <property type="component" value="Unassembled WGS sequence"/>
</dbReference>
<reference evidence="1 2" key="1">
    <citation type="submission" date="2019-08" db="EMBL/GenBank/DDBJ databases">
        <title>Bradyrhizobium hipponensis sp. nov., a rhizobium isolated from a Lupinus angustifolius root nodule in Tunisia.</title>
        <authorList>
            <person name="Off K."/>
            <person name="Rejili M."/>
            <person name="Mars M."/>
            <person name="Brachmann A."/>
            <person name="Marin M."/>
        </authorList>
    </citation>
    <scope>NUCLEOTIDE SEQUENCE [LARGE SCALE GENOMIC DNA]</scope>
    <source>
        <strain evidence="1 2">CTAW11</strain>
    </source>
</reference>
<comment type="caution">
    <text evidence="1">The sequence shown here is derived from an EMBL/GenBank/DDBJ whole genome shotgun (WGS) entry which is preliminary data.</text>
</comment>
<proteinExistence type="predicted"/>